<evidence type="ECO:0008006" key="8">
    <source>
        <dbReference type="Google" id="ProtNLM"/>
    </source>
</evidence>
<protein>
    <recommendedName>
        <fullName evidence="8">ABC transporter domain-containing protein</fullName>
    </recommendedName>
</protein>
<evidence type="ECO:0000256" key="3">
    <source>
        <dbReference type="ARBA" id="ARBA00022741"/>
    </source>
</evidence>
<comment type="similarity">
    <text evidence="2">Belongs to the ABC transporter superfamily. ABCC family. Conjugate transporter (TC 3.A.1.208) subfamily.</text>
</comment>
<evidence type="ECO:0000313" key="6">
    <source>
        <dbReference type="EnsemblPlants" id="OB0037G10440.1"/>
    </source>
</evidence>
<proteinExistence type="inferred from homology"/>
<dbReference type="Gene3D" id="3.40.50.300">
    <property type="entry name" value="P-loop containing nucleotide triphosphate hydrolases"/>
    <property type="match status" value="1"/>
</dbReference>
<keyword evidence="4" id="KW-0067">ATP-binding</keyword>
<dbReference type="GO" id="GO:0016020">
    <property type="term" value="C:membrane"/>
    <property type="evidence" value="ECO:0007669"/>
    <property type="project" value="UniProtKB-SubCell"/>
</dbReference>
<dbReference type="InterPro" id="IPR050173">
    <property type="entry name" value="ABC_transporter_C-like"/>
</dbReference>
<keyword evidence="3" id="KW-0547">Nucleotide-binding</keyword>
<comment type="subcellular location">
    <subcellularLocation>
        <location evidence="1">Membrane</location>
        <topology evidence="1">Multi-pass membrane protein</topology>
    </subcellularLocation>
</comment>
<dbReference type="GO" id="GO:0005524">
    <property type="term" value="F:ATP binding"/>
    <property type="evidence" value="ECO:0007669"/>
    <property type="project" value="UniProtKB-KW"/>
</dbReference>
<dbReference type="eggNOG" id="KOG0054">
    <property type="taxonomic scope" value="Eukaryota"/>
</dbReference>
<dbReference type="PANTHER" id="PTHR24223">
    <property type="entry name" value="ATP-BINDING CASSETTE SUB-FAMILY C"/>
    <property type="match status" value="1"/>
</dbReference>
<evidence type="ECO:0000256" key="4">
    <source>
        <dbReference type="ARBA" id="ARBA00022840"/>
    </source>
</evidence>
<evidence type="ECO:0000256" key="1">
    <source>
        <dbReference type="ARBA" id="ARBA00004141"/>
    </source>
</evidence>
<dbReference type="Gramene" id="OB0037G10440.1">
    <property type="protein sequence ID" value="OB0037G10440.1"/>
    <property type="gene ID" value="OB0037G10440"/>
</dbReference>
<dbReference type="HOGENOM" id="CLU_1108509_0_0_1"/>
<sequence>MTAAQGRALGLVRLQVDLHEVVQDDDDGLQERRASRVGDVDHHPEVDPDLNRFLLNSVTIIVTVVSFGVYSLLEGDLTPAKVEENIIFLTIKLVLRGLVAYVPQVSWTFNATVWDNILFGSPFQPSLYEKAIDVTSLGHDLDLLPGGGLTEIGERGVNITRGQKQRVSMTRVVYSDFDVYIFDDPPSALDGQLCRQTHTIVRLSQGPGIRSPEVNVPGTRGPRKADGTRTWGHGFTRLMYRKWIWALDMHG</sequence>
<dbReference type="EnsemblPlants" id="OB0037G10440.1">
    <property type="protein sequence ID" value="OB0037G10440.1"/>
    <property type="gene ID" value="OB0037G10440"/>
</dbReference>
<dbReference type="PANTHER" id="PTHR24223:SF456">
    <property type="entry name" value="MULTIDRUG RESISTANCE-ASSOCIATED PROTEIN LETHAL(2)03659"/>
    <property type="match status" value="1"/>
</dbReference>
<organism evidence="6">
    <name type="scientific">Oryza brachyantha</name>
    <name type="common">malo sina</name>
    <dbReference type="NCBI Taxonomy" id="4533"/>
    <lineage>
        <taxon>Eukaryota</taxon>
        <taxon>Viridiplantae</taxon>
        <taxon>Streptophyta</taxon>
        <taxon>Embryophyta</taxon>
        <taxon>Tracheophyta</taxon>
        <taxon>Spermatophyta</taxon>
        <taxon>Magnoliopsida</taxon>
        <taxon>Liliopsida</taxon>
        <taxon>Poales</taxon>
        <taxon>Poaceae</taxon>
        <taxon>BOP clade</taxon>
        <taxon>Oryzoideae</taxon>
        <taxon>Oryzeae</taxon>
        <taxon>Oryzinae</taxon>
        <taxon>Oryza</taxon>
    </lineage>
</organism>
<reference evidence="6" key="1">
    <citation type="submission" date="2015-06" db="UniProtKB">
        <authorList>
            <consortium name="EnsemblPlants"/>
        </authorList>
    </citation>
    <scope>IDENTIFICATION</scope>
</reference>
<dbReference type="Proteomes" id="UP000006038">
    <property type="component" value="Unassembled WGS sequence"/>
</dbReference>
<dbReference type="AlphaFoldDB" id="J3KU11"/>
<name>J3KU11_ORYBR</name>
<keyword evidence="7" id="KW-1185">Reference proteome</keyword>
<feature type="region of interest" description="Disordered" evidence="5">
    <location>
        <begin position="206"/>
        <end position="226"/>
    </location>
</feature>
<dbReference type="GO" id="GO:0042626">
    <property type="term" value="F:ATPase-coupled transmembrane transporter activity"/>
    <property type="evidence" value="ECO:0007669"/>
    <property type="project" value="TreeGrafter"/>
</dbReference>
<evidence type="ECO:0000256" key="5">
    <source>
        <dbReference type="SAM" id="MobiDB-lite"/>
    </source>
</evidence>
<accession>J3KU11</accession>
<evidence type="ECO:0000313" key="7">
    <source>
        <dbReference type="Proteomes" id="UP000006038"/>
    </source>
</evidence>
<evidence type="ECO:0000256" key="2">
    <source>
        <dbReference type="ARBA" id="ARBA00009726"/>
    </source>
</evidence>
<dbReference type="InterPro" id="IPR027417">
    <property type="entry name" value="P-loop_NTPase"/>
</dbReference>
<dbReference type="SUPFAM" id="SSF52540">
    <property type="entry name" value="P-loop containing nucleoside triphosphate hydrolases"/>
    <property type="match status" value="1"/>
</dbReference>
<dbReference type="STRING" id="4533.J3KU11"/>